<feature type="region of interest" description="Disordered" evidence="1">
    <location>
        <begin position="1281"/>
        <end position="1313"/>
    </location>
</feature>
<evidence type="ECO:0000256" key="1">
    <source>
        <dbReference type="SAM" id="MobiDB-lite"/>
    </source>
</evidence>
<feature type="transmembrane region" description="Helical" evidence="2">
    <location>
        <begin position="1613"/>
        <end position="1632"/>
    </location>
</feature>
<evidence type="ECO:0000313" key="3">
    <source>
        <dbReference type="EMBL" id="GLI65583.1"/>
    </source>
</evidence>
<comment type="caution">
    <text evidence="3">The sequence shown here is derived from an EMBL/GenBank/DDBJ whole genome shotgun (WGS) entry which is preliminary data.</text>
</comment>
<proteinExistence type="predicted"/>
<feature type="compositionally biased region" description="Basic residues" evidence="1">
    <location>
        <begin position="2031"/>
        <end position="2046"/>
    </location>
</feature>
<gene>
    <name evidence="3" type="ORF">VaNZ11_009156</name>
</gene>
<protein>
    <recommendedName>
        <fullName evidence="5">Polycystin cation channel PKD1/PKD2 domain-containing protein</fullName>
    </recommendedName>
</protein>
<reference evidence="3 4" key="1">
    <citation type="journal article" date="2023" name="IScience">
        <title>Expanded male sex-determining region conserved during the evolution of homothallism in the green alga Volvox.</title>
        <authorList>
            <person name="Yamamoto K."/>
            <person name="Matsuzaki R."/>
            <person name="Mahakham W."/>
            <person name="Heman W."/>
            <person name="Sekimoto H."/>
            <person name="Kawachi M."/>
            <person name="Minakuchi Y."/>
            <person name="Toyoda A."/>
            <person name="Nozaki H."/>
        </authorList>
    </citation>
    <scope>NUCLEOTIDE SEQUENCE [LARGE SCALE GENOMIC DNA]</scope>
    <source>
        <strain evidence="3 4">NIES-4468</strain>
    </source>
</reference>
<evidence type="ECO:0008006" key="5">
    <source>
        <dbReference type="Google" id="ProtNLM"/>
    </source>
</evidence>
<feature type="transmembrane region" description="Helical" evidence="2">
    <location>
        <begin position="1775"/>
        <end position="1798"/>
    </location>
</feature>
<feature type="compositionally biased region" description="Polar residues" evidence="1">
    <location>
        <begin position="917"/>
        <end position="930"/>
    </location>
</feature>
<feature type="transmembrane region" description="Helical" evidence="2">
    <location>
        <begin position="511"/>
        <end position="532"/>
    </location>
</feature>
<feature type="region of interest" description="Disordered" evidence="1">
    <location>
        <begin position="777"/>
        <end position="1144"/>
    </location>
</feature>
<feature type="compositionally biased region" description="Low complexity" evidence="1">
    <location>
        <begin position="961"/>
        <end position="981"/>
    </location>
</feature>
<evidence type="ECO:0000256" key="2">
    <source>
        <dbReference type="SAM" id="Phobius"/>
    </source>
</evidence>
<feature type="compositionally biased region" description="Acidic residues" evidence="1">
    <location>
        <begin position="2004"/>
        <end position="2025"/>
    </location>
</feature>
<feature type="compositionally biased region" description="Low complexity" evidence="1">
    <location>
        <begin position="221"/>
        <end position="251"/>
    </location>
</feature>
<feature type="transmembrane region" description="Helical" evidence="2">
    <location>
        <begin position="1711"/>
        <end position="1733"/>
    </location>
</feature>
<feature type="transmembrane region" description="Helical" evidence="2">
    <location>
        <begin position="1748"/>
        <end position="1768"/>
    </location>
</feature>
<keyword evidence="2" id="KW-0812">Transmembrane</keyword>
<organism evidence="3 4">
    <name type="scientific">Volvox africanus</name>
    <dbReference type="NCBI Taxonomy" id="51714"/>
    <lineage>
        <taxon>Eukaryota</taxon>
        <taxon>Viridiplantae</taxon>
        <taxon>Chlorophyta</taxon>
        <taxon>core chlorophytes</taxon>
        <taxon>Chlorophyceae</taxon>
        <taxon>CS clade</taxon>
        <taxon>Chlamydomonadales</taxon>
        <taxon>Volvocaceae</taxon>
        <taxon>Volvox</taxon>
    </lineage>
</organism>
<keyword evidence="4" id="KW-1185">Reference proteome</keyword>
<feature type="transmembrane region" description="Helical" evidence="2">
    <location>
        <begin position="726"/>
        <end position="748"/>
    </location>
</feature>
<dbReference type="EMBL" id="BSDZ01000024">
    <property type="protein sequence ID" value="GLI65583.1"/>
    <property type="molecule type" value="Genomic_DNA"/>
</dbReference>
<dbReference type="Proteomes" id="UP001165090">
    <property type="component" value="Unassembled WGS sequence"/>
</dbReference>
<feature type="compositionally biased region" description="Gly residues" evidence="1">
    <location>
        <begin position="845"/>
        <end position="855"/>
    </location>
</feature>
<sequence>MNAQTSYKFNQAAGRTRGFVSPVQLVVVLFLAILCVRAAVQDPKSPSDTPSNDALSGRTGVGHPPPNGNPTAGSEAPPSLVATGNGHPPPDNYSSDYGGDYAAAPATNASNSEQTGVLTNFTSALLKQELGVFGQGMRIPYSLFASHPCQVVYLGNPDWSTLQLQVTFQNTPLSACTAGKGPLAALAYIDGYNTPKSISGVLLSSGRVMWVAAVAKNDGDASAVPPASQPSPGAASPAASPSSSPEPDGSSQGKFGRLRRSLWDFTIGGAAGFQAKKGRETFKSAYEDLRGGAEAARSLLRDLKSAVPGPQGPLTLPVMLSPRQGVSVAAASGYQHGALVKLDYGYAEGTVDPLSNAEVLSEGATSYWAPEGDCLAALSSSSGSSLSTAYSDGNSTTLRDKVGGGFQDSCFATQVVVYIYNPCVNGSFRKAANAAVDPGMAASNGNSGGGGNGSRAQRVLALLEGTLDAQTGDQQLVNHALGYVDVLVTYSSYGKCVREGVDRLYDVSIQVMIFAALLFGWLVVLLLLPSLYRLFLEFPFRMLLHSIRKLQGKDDALKPMRPGLHSHKHRSVTLPRVMAKVAALLLRFRKYLLYAVITVHYSDGQSRWLQVSVISTVALSIAQAVYSPGILPPLEHFVPPLALQITRDGTAMASLQYFFDIVVFSSFMGTLGYLSMLANYNSPVNRYYRLQVILSAFFMALQDFLVLLQLVSLLAQWRYLNPRWPYLPLVVFQLANLTGANLMQVVIFTRRHDQHNRAVYDAYVAAKNARGEAEAAAAVEARTTARGGGGRRRRTGDGSDGAGSKSGPGSSSSAAEENIIIAEILDGGGSTWRQRRSRQETDNACGGGGGGGGGADDYYVNVRRHRERPAPQLETKQPRRRRRKQQDCVEQAEGELEAEEEEAEGGAEHEQQRRQRAQVTRSSKQQNTRRLTWRAEDTNNNENGDDEEEEEDGGGREEGTSSRGYAGRGAVVVTAAVASDASRTDTEQLSPPSDHGSSQRRSSRRQRRATDDAEDKNTRRRGNADTHAPAAAASVTARPRRRLLGDASLGPGPVAEGVENLAEEAANVSGGGGAAATRLLMRRHGSRNDAAVSAERPASSSDISQAGGSSRRLLVPTPDHNATAAAAAAGGADSSSGGGERERNRRLYGGCATAGLDEQNGVSFYKRSFNVNKIAAAAGPDAGGVRGKGSAPKLSAVMTPAATATQMATVVVDGNSGGGDGSYSAPLPGLTKPPLMSQMRDARVAGSWKRIGSRGNVLREEDLHMRIRDVAAAAGTTYKRDSDALDSDRGGSGSSSSSSSDAEGDQGREKHTHGAMRDVLALVLRPFRRLWRGLRESPDFRYPAWLLAALLVSAYMVIFHFGKALAWSSHLADCLEDPANCIASVLGKYFKFVVRLLSVAKQQQLRDVLVRILDRKNDLMEAFAGMLGISNEPNKTITATQLLVLDKQKLLEQATSNADLEAAMSNISATLNQSLSGLASTEEIAAMVSKITANLSSIVISNLNSTVGRLVDATNNKLASAVPGQEAFYRKLNSPVNVLYDAVNTTTRFVSMALDVEGEVRIWRSDLSSRFRWTSVFGFTLGLLLGLSTLLQTAVSFRRAIRRARRLRKARRLFKYLLVSGGVAGTNAAAAAPGAPGAEASLAGKDVLLKGGEESLLVTRARDAKISVVVFFFGVLMSTAVIQLYMVGVLLSVILAVLTHPWTWHYLMPNIWLYIVAIAAVFVLNKFVLIGYVGNAFLSDGDHIYRPAAWLAFIFIMSITNLVIGLLLAVYRIVLLLLTSVLALGKLEVTIFTFFSWLDLAHTSFLAGLHMHESMSNFHDPIYLPGPRGRAHRRWRKLREIVRRLTPEELRLLATLGRPKEVQDCLDHVVVDMKAARKLAAASRSVDAASSSLIAGAPGLGRFAGVEAGPSSVQHTSTSGKMQPSPVVESWGRRSREGHGAGATATVAATAGAGASGIRRPGSEHAPYSIATYGKRRGDGSSKGMVMASGELSRGRVYARLDLGDEDPESGEEGNEKEEEEEEEAHVDLARRRRGGSSRRGKKAQV</sequence>
<feature type="region of interest" description="Disordered" evidence="1">
    <location>
        <begin position="42"/>
        <end position="109"/>
    </location>
</feature>
<evidence type="ECO:0000313" key="4">
    <source>
        <dbReference type="Proteomes" id="UP001165090"/>
    </source>
</evidence>
<feature type="compositionally biased region" description="Acidic residues" evidence="1">
    <location>
        <begin position="943"/>
        <end position="952"/>
    </location>
</feature>
<feature type="compositionally biased region" description="Basic and acidic residues" evidence="1">
    <location>
        <begin position="1008"/>
        <end position="1017"/>
    </location>
</feature>
<feature type="compositionally biased region" description="Acidic residues" evidence="1">
    <location>
        <begin position="890"/>
        <end position="905"/>
    </location>
</feature>
<feature type="compositionally biased region" description="Low complexity" evidence="1">
    <location>
        <begin position="1122"/>
        <end position="1135"/>
    </location>
</feature>
<feature type="region of interest" description="Disordered" evidence="1">
    <location>
        <begin position="1997"/>
        <end position="2046"/>
    </location>
</feature>
<feature type="region of interest" description="Disordered" evidence="1">
    <location>
        <begin position="220"/>
        <end position="255"/>
    </location>
</feature>
<feature type="transmembrane region" description="Helical" evidence="2">
    <location>
        <begin position="1571"/>
        <end position="1592"/>
    </location>
</feature>
<name>A0ABQ5S6N1_9CHLO</name>
<feature type="compositionally biased region" description="Polar residues" evidence="1">
    <location>
        <begin position="44"/>
        <end position="54"/>
    </location>
</feature>
<feature type="compositionally biased region" description="Low complexity" evidence="1">
    <location>
        <begin position="807"/>
        <end position="824"/>
    </location>
</feature>
<feature type="transmembrane region" description="Helical" evidence="2">
    <location>
        <begin position="657"/>
        <end position="680"/>
    </location>
</feature>
<feature type="compositionally biased region" description="Low complexity" evidence="1">
    <location>
        <begin position="1098"/>
        <end position="1110"/>
    </location>
</feature>
<feature type="transmembrane region" description="Helical" evidence="2">
    <location>
        <begin position="1666"/>
        <end position="1699"/>
    </location>
</feature>
<keyword evidence="2" id="KW-1133">Transmembrane helix</keyword>
<feature type="compositionally biased region" description="Polar residues" evidence="1">
    <location>
        <begin position="1911"/>
        <end position="1922"/>
    </location>
</feature>
<keyword evidence="2" id="KW-0472">Membrane</keyword>
<accession>A0ABQ5S6N1</accession>
<feature type="transmembrane region" description="Helical" evidence="2">
    <location>
        <begin position="692"/>
        <end position="714"/>
    </location>
</feature>
<feature type="compositionally biased region" description="Low complexity" evidence="1">
    <location>
        <begin position="1025"/>
        <end position="1037"/>
    </location>
</feature>
<feature type="region of interest" description="Disordered" evidence="1">
    <location>
        <begin position="1907"/>
        <end position="1944"/>
    </location>
</feature>